<gene>
    <name evidence="3" type="primary">LOC129341561</name>
</gene>
<dbReference type="GeneID" id="129341561"/>
<organism evidence="2 3">
    <name type="scientific">Eublepharis macularius</name>
    <name type="common">Leopard gecko</name>
    <name type="synonym">Cyrtodactylus macularius</name>
    <dbReference type="NCBI Taxonomy" id="481883"/>
    <lineage>
        <taxon>Eukaryota</taxon>
        <taxon>Metazoa</taxon>
        <taxon>Chordata</taxon>
        <taxon>Craniata</taxon>
        <taxon>Vertebrata</taxon>
        <taxon>Euteleostomi</taxon>
        <taxon>Lepidosauria</taxon>
        <taxon>Squamata</taxon>
        <taxon>Bifurcata</taxon>
        <taxon>Gekkota</taxon>
        <taxon>Eublepharidae</taxon>
        <taxon>Eublepharinae</taxon>
        <taxon>Eublepharis</taxon>
    </lineage>
</organism>
<feature type="region of interest" description="Disordered" evidence="1">
    <location>
        <begin position="1"/>
        <end position="61"/>
    </location>
</feature>
<dbReference type="PANTHER" id="PTHR35558">
    <property type="entry name" value="SGNH_HYDRO DOMAIN-CONTAINING PROTEIN"/>
    <property type="match status" value="1"/>
</dbReference>
<dbReference type="RefSeq" id="XP_054852798.1">
    <property type="nucleotide sequence ID" value="XM_054996823.1"/>
</dbReference>
<evidence type="ECO:0000313" key="3">
    <source>
        <dbReference type="RefSeq" id="XP_054852798.1"/>
    </source>
</evidence>
<keyword evidence="2" id="KW-1185">Reference proteome</keyword>
<name>A0AA97LEB5_EUBMA</name>
<feature type="region of interest" description="Disordered" evidence="1">
    <location>
        <begin position="118"/>
        <end position="140"/>
    </location>
</feature>
<dbReference type="AlphaFoldDB" id="A0AA97LEB5"/>
<dbReference type="PANTHER" id="PTHR35558:SF1">
    <property type="entry name" value="ENDONUCLEASE_EXONUCLEASE_PHOSPHATASE DOMAIN-CONTAINING PROTEIN"/>
    <property type="match status" value="1"/>
</dbReference>
<evidence type="ECO:0000256" key="1">
    <source>
        <dbReference type="SAM" id="MobiDB-lite"/>
    </source>
</evidence>
<feature type="region of interest" description="Disordered" evidence="1">
    <location>
        <begin position="321"/>
        <end position="340"/>
    </location>
</feature>
<protein>
    <submittedName>
        <fullName evidence="3">Uncharacterized protein LOC129341561 isoform X2</fullName>
    </submittedName>
</protein>
<proteinExistence type="predicted"/>
<evidence type="ECO:0000313" key="2">
    <source>
        <dbReference type="Proteomes" id="UP001190640"/>
    </source>
</evidence>
<feature type="compositionally biased region" description="Low complexity" evidence="1">
    <location>
        <begin position="27"/>
        <end position="37"/>
    </location>
</feature>
<accession>A0AA97LEB5</accession>
<feature type="compositionally biased region" description="Gly residues" evidence="1">
    <location>
        <begin position="387"/>
        <end position="399"/>
    </location>
</feature>
<reference evidence="3" key="1">
    <citation type="submission" date="2025-08" db="UniProtKB">
        <authorList>
            <consortium name="RefSeq"/>
        </authorList>
    </citation>
    <scope>IDENTIFICATION</scope>
    <source>
        <tissue evidence="3">Blood</tissue>
    </source>
</reference>
<dbReference type="Proteomes" id="UP001190640">
    <property type="component" value="Chromosome 13"/>
</dbReference>
<feature type="region of interest" description="Disordered" evidence="1">
    <location>
        <begin position="376"/>
        <end position="416"/>
    </location>
</feature>
<sequence length="416" mass="44911">MSGAGVLQEDLDRAGPSARAEDDTAEVSEVPPVAVAVDQVEPEGKSALTQTSQTWPWGPVGSSCGPTSWGSQLPHSSYSSHPAWPGIPGQLQPVGVGPWQPWGHAPVPAQQGLGGLGPVPVTPGSIPAAPASSATAGGSPQPFGQPAAFWPPYLGGLYYQPTALGSLPYRAMPFGDAALPLGDHLTPATRDKILRGEFVDVFTLLFRELEKKDKEDMDERDKERMKRRKVDRSWSNWLPGMLIYAGVLARAQPHRAAPLFQYIDIIYRGYTDFVGAAWMQYDEEFRMRAASDPTLPWDRIHQQLWLQLMAPAKPNLGDRADSGHLLHRPASTSGTRASAGQPVQPRLLCWDFAYQGVCSRKGCGFKHECPRCKGPHSFPACPRPKPRGGGYRRPVGGSGQVAPDKGSFSHKAEGSG</sequence>